<sequence>MESLPLSEPLGTGTRRPLRGHSHLPSTPEKQTIPEVLPNRCQLPGEKRDRKKTGDRWDDNLLSRVGKNGITLGAHHVEGGVVYQQPPSCSFQELVCLLM</sequence>
<dbReference type="OrthoDB" id="10369561at2759"/>
<evidence type="ECO:0000313" key="3">
    <source>
        <dbReference type="Proteomes" id="UP000499080"/>
    </source>
</evidence>
<evidence type="ECO:0000313" key="2">
    <source>
        <dbReference type="EMBL" id="GBM93350.1"/>
    </source>
</evidence>
<name>A0A4Y2JTJ6_ARAVE</name>
<dbReference type="EMBL" id="BGPR01003867">
    <property type="protein sequence ID" value="GBM93350.1"/>
    <property type="molecule type" value="Genomic_DNA"/>
</dbReference>
<evidence type="ECO:0000256" key="1">
    <source>
        <dbReference type="SAM" id="MobiDB-lite"/>
    </source>
</evidence>
<protein>
    <submittedName>
        <fullName evidence="2">Uncharacterized protein</fullName>
    </submittedName>
</protein>
<feature type="compositionally biased region" description="Basic and acidic residues" evidence="1">
    <location>
        <begin position="45"/>
        <end position="60"/>
    </location>
</feature>
<reference evidence="2 3" key="1">
    <citation type="journal article" date="2019" name="Sci. Rep.">
        <title>Orb-weaving spider Araneus ventricosus genome elucidates the spidroin gene catalogue.</title>
        <authorList>
            <person name="Kono N."/>
            <person name="Nakamura H."/>
            <person name="Ohtoshi R."/>
            <person name="Moran D.A.P."/>
            <person name="Shinohara A."/>
            <person name="Yoshida Y."/>
            <person name="Fujiwara M."/>
            <person name="Mori M."/>
            <person name="Tomita M."/>
            <person name="Arakawa K."/>
        </authorList>
    </citation>
    <scope>NUCLEOTIDE SEQUENCE [LARGE SCALE GENOMIC DNA]</scope>
</reference>
<accession>A0A4Y2JTJ6</accession>
<feature type="region of interest" description="Disordered" evidence="1">
    <location>
        <begin position="1"/>
        <end position="60"/>
    </location>
</feature>
<gene>
    <name evidence="2" type="ORF">AVEN_213010_1</name>
</gene>
<proteinExistence type="predicted"/>
<comment type="caution">
    <text evidence="2">The sequence shown here is derived from an EMBL/GenBank/DDBJ whole genome shotgun (WGS) entry which is preliminary data.</text>
</comment>
<dbReference type="AlphaFoldDB" id="A0A4Y2JTJ6"/>
<organism evidence="2 3">
    <name type="scientific">Araneus ventricosus</name>
    <name type="common">Orbweaver spider</name>
    <name type="synonym">Epeira ventricosa</name>
    <dbReference type="NCBI Taxonomy" id="182803"/>
    <lineage>
        <taxon>Eukaryota</taxon>
        <taxon>Metazoa</taxon>
        <taxon>Ecdysozoa</taxon>
        <taxon>Arthropoda</taxon>
        <taxon>Chelicerata</taxon>
        <taxon>Arachnida</taxon>
        <taxon>Araneae</taxon>
        <taxon>Araneomorphae</taxon>
        <taxon>Entelegynae</taxon>
        <taxon>Araneoidea</taxon>
        <taxon>Araneidae</taxon>
        <taxon>Araneus</taxon>
    </lineage>
</organism>
<dbReference type="Proteomes" id="UP000499080">
    <property type="component" value="Unassembled WGS sequence"/>
</dbReference>
<keyword evidence="3" id="KW-1185">Reference proteome</keyword>